<evidence type="ECO:0000313" key="1">
    <source>
        <dbReference type="EMBL" id="GFO48460.1"/>
    </source>
</evidence>
<proteinExistence type="predicted"/>
<comment type="caution">
    <text evidence="1">The sequence shown here is derived from an EMBL/GenBank/DDBJ whole genome shotgun (WGS) entry which is preliminary data.</text>
</comment>
<accession>A0AAV4DWC7</accession>
<dbReference type="Proteomes" id="UP000735302">
    <property type="component" value="Unassembled WGS sequence"/>
</dbReference>
<name>A0AAV4DWC7_9GAST</name>
<evidence type="ECO:0000313" key="2">
    <source>
        <dbReference type="Proteomes" id="UP000735302"/>
    </source>
</evidence>
<dbReference type="AlphaFoldDB" id="A0AAV4DWC7"/>
<sequence length="126" mass="14542">MDSWVSQDAVRVKMARKTMTNCLMKVVLRRKKKDYSITILGCEYPRIINKHNIHFLYRAPHSHLVSLTCQQSVSSVASTNFYTISGYWCQFVSKVSHQSFSGLLRSTRRWILVLITSGIVPHPLLE</sequence>
<protein>
    <submittedName>
        <fullName evidence="1">Uncharacterized protein</fullName>
    </submittedName>
</protein>
<keyword evidence="2" id="KW-1185">Reference proteome</keyword>
<gene>
    <name evidence="1" type="ORF">PoB_007496500</name>
</gene>
<reference evidence="1 2" key="1">
    <citation type="journal article" date="2021" name="Elife">
        <title>Chloroplast acquisition without the gene transfer in kleptoplastic sea slugs, Plakobranchus ocellatus.</title>
        <authorList>
            <person name="Maeda T."/>
            <person name="Takahashi S."/>
            <person name="Yoshida T."/>
            <person name="Shimamura S."/>
            <person name="Takaki Y."/>
            <person name="Nagai Y."/>
            <person name="Toyoda A."/>
            <person name="Suzuki Y."/>
            <person name="Arimoto A."/>
            <person name="Ishii H."/>
            <person name="Satoh N."/>
            <person name="Nishiyama T."/>
            <person name="Hasebe M."/>
            <person name="Maruyama T."/>
            <person name="Minagawa J."/>
            <person name="Obokata J."/>
            <person name="Shigenobu S."/>
        </authorList>
    </citation>
    <scope>NUCLEOTIDE SEQUENCE [LARGE SCALE GENOMIC DNA]</scope>
</reference>
<dbReference type="EMBL" id="BLXT01008389">
    <property type="protein sequence ID" value="GFO48460.1"/>
    <property type="molecule type" value="Genomic_DNA"/>
</dbReference>
<organism evidence="1 2">
    <name type="scientific">Plakobranchus ocellatus</name>
    <dbReference type="NCBI Taxonomy" id="259542"/>
    <lineage>
        <taxon>Eukaryota</taxon>
        <taxon>Metazoa</taxon>
        <taxon>Spiralia</taxon>
        <taxon>Lophotrochozoa</taxon>
        <taxon>Mollusca</taxon>
        <taxon>Gastropoda</taxon>
        <taxon>Heterobranchia</taxon>
        <taxon>Euthyneura</taxon>
        <taxon>Panpulmonata</taxon>
        <taxon>Sacoglossa</taxon>
        <taxon>Placobranchoidea</taxon>
        <taxon>Plakobranchidae</taxon>
        <taxon>Plakobranchus</taxon>
    </lineage>
</organism>